<evidence type="ECO:0000313" key="4">
    <source>
        <dbReference type="EMBL" id="SHK87843.1"/>
    </source>
</evidence>
<protein>
    <submittedName>
        <fullName evidence="4">NAD(P)-dependent dehydrogenase, short-chain alcohol dehydrogenase family</fullName>
    </submittedName>
</protein>
<reference evidence="4 5" key="1">
    <citation type="submission" date="2016-11" db="EMBL/GenBank/DDBJ databases">
        <authorList>
            <person name="Jaros S."/>
            <person name="Januszkiewicz K."/>
            <person name="Wedrychowicz H."/>
        </authorList>
    </citation>
    <scope>NUCLEOTIDE SEQUENCE [LARGE SCALE GENOMIC DNA]</scope>
    <source>
        <strain evidence="4 5">HD4</strain>
    </source>
</reference>
<dbReference type="Gene3D" id="3.40.50.720">
    <property type="entry name" value="NAD(P)-binding Rossmann-like Domain"/>
    <property type="match status" value="1"/>
</dbReference>
<comment type="similarity">
    <text evidence="1">Belongs to the short-chain dehydrogenases/reductases (SDR) family.</text>
</comment>
<dbReference type="OrthoDB" id="9808814at2"/>
<sequence length="250" mass="27144">MDYVLITGASSGVGRETAIRLSTSRNLILNGRDEARLQETKELCDKGKDILIWNYDLTCSEKLEEQFSAWLKEQGVQVEALVYSAGMLKMLPLRGLKLEDFQSTYSLHVYSPALLVKLLSSRRVNGQVLKSVVFISSNISNRGAVAFSVYGSSKAALDGLMRNLAIELAPRVRVNSILPGGMVTRMTTAMYNAEAVRDETKGNVPLGPGAPRDIASVAEFLISPASGWMTGQQLTVDGGRTIDVTDGRGL</sequence>
<dbReference type="CDD" id="cd05233">
    <property type="entry name" value="SDR_c"/>
    <property type="match status" value="1"/>
</dbReference>
<dbReference type="SUPFAM" id="SSF51735">
    <property type="entry name" value="NAD(P)-binding Rossmann-fold domains"/>
    <property type="match status" value="1"/>
</dbReference>
<dbReference type="RefSeq" id="WP_073091254.1">
    <property type="nucleotide sequence ID" value="NZ_FRBC01000022.1"/>
</dbReference>
<dbReference type="PANTHER" id="PTHR43639">
    <property type="entry name" value="OXIDOREDUCTASE, SHORT-CHAIN DEHYDROGENASE/REDUCTASE FAMILY (AFU_ORTHOLOGUE AFUA_5G02870)"/>
    <property type="match status" value="1"/>
</dbReference>
<evidence type="ECO:0000259" key="3">
    <source>
        <dbReference type="SMART" id="SM00822"/>
    </source>
</evidence>
<proteinExistence type="inferred from homology"/>
<gene>
    <name evidence="4" type="ORF">SAMN05216582_12211</name>
</gene>
<evidence type="ECO:0000313" key="5">
    <source>
        <dbReference type="Proteomes" id="UP000184263"/>
    </source>
</evidence>
<dbReference type="InterPro" id="IPR020904">
    <property type="entry name" value="Sc_DH/Rdtase_CS"/>
</dbReference>
<name>A0A1M6W2D0_SELRU</name>
<dbReference type="PRINTS" id="PR00081">
    <property type="entry name" value="GDHRDH"/>
</dbReference>
<organism evidence="4 5">
    <name type="scientific">Selenomonas ruminantium</name>
    <dbReference type="NCBI Taxonomy" id="971"/>
    <lineage>
        <taxon>Bacteria</taxon>
        <taxon>Bacillati</taxon>
        <taxon>Bacillota</taxon>
        <taxon>Negativicutes</taxon>
        <taxon>Selenomonadales</taxon>
        <taxon>Selenomonadaceae</taxon>
        <taxon>Selenomonas</taxon>
    </lineage>
</organism>
<dbReference type="PANTHER" id="PTHR43639:SF1">
    <property type="entry name" value="SHORT-CHAIN DEHYDROGENASE_REDUCTASE FAMILY PROTEIN"/>
    <property type="match status" value="1"/>
</dbReference>
<dbReference type="PROSITE" id="PS00061">
    <property type="entry name" value="ADH_SHORT"/>
    <property type="match status" value="1"/>
</dbReference>
<dbReference type="InterPro" id="IPR057326">
    <property type="entry name" value="KR_dom"/>
</dbReference>
<dbReference type="InterPro" id="IPR036291">
    <property type="entry name" value="NAD(P)-bd_dom_sf"/>
</dbReference>
<feature type="domain" description="Ketoreductase" evidence="3">
    <location>
        <begin position="2"/>
        <end position="199"/>
    </location>
</feature>
<evidence type="ECO:0000256" key="1">
    <source>
        <dbReference type="ARBA" id="ARBA00006484"/>
    </source>
</evidence>
<dbReference type="Pfam" id="PF13561">
    <property type="entry name" value="adh_short_C2"/>
    <property type="match status" value="1"/>
</dbReference>
<dbReference type="AlphaFoldDB" id="A0A1M6W2D0"/>
<dbReference type="EMBL" id="FRBC01000022">
    <property type="protein sequence ID" value="SHK87843.1"/>
    <property type="molecule type" value="Genomic_DNA"/>
</dbReference>
<accession>A0A1M6W2D0</accession>
<evidence type="ECO:0000256" key="2">
    <source>
        <dbReference type="ARBA" id="ARBA00023002"/>
    </source>
</evidence>
<keyword evidence="2" id="KW-0560">Oxidoreductase</keyword>
<dbReference type="Proteomes" id="UP000184263">
    <property type="component" value="Unassembled WGS sequence"/>
</dbReference>
<dbReference type="InterPro" id="IPR002347">
    <property type="entry name" value="SDR_fam"/>
</dbReference>
<dbReference type="SMART" id="SM00822">
    <property type="entry name" value="PKS_KR"/>
    <property type="match status" value="1"/>
</dbReference>
<dbReference type="GO" id="GO:0016491">
    <property type="term" value="F:oxidoreductase activity"/>
    <property type="evidence" value="ECO:0007669"/>
    <property type="project" value="UniProtKB-KW"/>
</dbReference>